<protein>
    <submittedName>
        <fullName evidence="3 4">Uncharacterized protein LOC105432171</fullName>
    </submittedName>
</protein>
<name>A0A6I9WNM0_9HYME</name>
<evidence type="ECO:0000256" key="1">
    <source>
        <dbReference type="SAM" id="Phobius"/>
    </source>
</evidence>
<accession>A0A6I9WNM0</accession>
<evidence type="ECO:0000313" key="3">
    <source>
        <dbReference type="RefSeq" id="XP_011645143.1"/>
    </source>
</evidence>
<dbReference type="RefSeq" id="XP_011645143.1">
    <property type="nucleotide sequence ID" value="XM_011646841.1"/>
</dbReference>
<gene>
    <name evidence="3 4" type="primary">LOC105432171</name>
</gene>
<organism evidence="2 4">
    <name type="scientific">Pogonomyrmex barbatus</name>
    <name type="common">red harvester ant</name>
    <dbReference type="NCBI Taxonomy" id="144034"/>
    <lineage>
        <taxon>Eukaryota</taxon>
        <taxon>Metazoa</taxon>
        <taxon>Ecdysozoa</taxon>
        <taxon>Arthropoda</taxon>
        <taxon>Hexapoda</taxon>
        <taxon>Insecta</taxon>
        <taxon>Pterygota</taxon>
        <taxon>Neoptera</taxon>
        <taxon>Endopterygota</taxon>
        <taxon>Hymenoptera</taxon>
        <taxon>Apocrita</taxon>
        <taxon>Aculeata</taxon>
        <taxon>Formicoidea</taxon>
        <taxon>Formicidae</taxon>
        <taxon>Myrmicinae</taxon>
        <taxon>Pogonomyrmex</taxon>
    </lineage>
</organism>
<keyword evidence="1" id="KW-0472">Membrane</keyword>
<sequence length="141" mass="17050">MISTKLLWIIIFGSLFYYVIDVGVKNESISIPQYITKFLINITNKINRTEDSKGSEWIFSDIFYGNPFIFILIIIFLIAICAIPIQLIRIAWRTYINNRERNIRNVWRRYFRRDRIEPVMRFERGNMNIEIVEDNQANMRY</sequence>
<dbReference type="KEGG" id="pbar:105432171"/>
<keyword evidence="1" id="KW-1133">Transmembrane helix</keyword>
<evidence type="ECO:0000313" key="4">
    <source>
        <dbReference type="RefSeq" id="XP_011645144.1"/>
    </source>
</evidence>
<dbReference type="Proteomes" id="UP000504615">
    <property type="component" value="Unplaced"/>
</dbReference>
<dbReference type="GeneID" id="105432171"/>
<feature type="transmembrane region" description="Helical" evidence="1">
    <location>
        <begin position="7"/>
        <end position="24"/>
    </location>
</feature>
<feature type="transmembrane region" description="Helical" evidence="1">
    <location>
        <begin position="68"/>
        <end position="92"/>
    </location>
</feature>
<proteinExistence type="predicted"/>
<keyword evidence="2" id="KW-1185">Reference proteome</keyword>
<evidence type="ECO:0000313" key="2">
    <source>
        <dbReference type="Proteomes" id="UP000504615"/>
    </source>
</evidence>
<dbReference type="AlphaFoldDB" id="A0A6I9WNM0"/>
<reference evidence="3 4" key="1">
    <citation type="submission" date="2025-04" db="UniProtKB">
        <authorList>
            <consortium name="RefSeq"/>
        </authorList>
    </citation>
    <scope>IDENTIFICATION</scope>
</reference>
<keyword evidence="1" id="KW-0812">Transmembrane</keyword>
<dbReference type="RefSeq" id="XP_011645144.1">
    <property type="nucleotide sequence ID" value="XM_011646842.2"/>
</dbReference>